<feature type="domain" description="Glutamine amidotransferase type-2" evidence="12">
    <location>
        <begin position="2"/>
        <end position="214"/>
    </location>
</feature>
<dbReference type="PIRSF" id="PIRSF001589">
    <property type="entry name" value="Asn_synthetase_glu-h"/>
    <property type="match status" value="1"/>
</dbReference>
<dbReference type="CDD" id="cd00712">
    <property type="entry name" value="AsnB"/>
    <property type="match status" value="1"/>
</dbReference>
<evidence type="ECO:0000256" key="8">
    <source>
        <dbReference type="ARBA" id="ARBA00048741"/>
    </source>
</evidence>
<gene>
    <name evidence="13" type="primary">asnO_2</name>
    <name evidence="13" type="ORF">KSX_74930</name>
</gene>
<evidence type="ECO:0000256" key="6">
    <source>
        <dbReference type="ARBA" id="ARBA00022888"/>
    </source>
</evidence>
<comment type="pathway">
    <text evidence="1">Amino-acid biosynthesis; L-asparagine biosynthesis; L-asparagine from L-aspartate (L-Gln route): step 1/1.</text>
</comment>
<name>A0A8J3MVH1_9CHLR</name>
<dbReference type="PANTHER" id="PTHR43284">
    <property type="entry name" value="ASPARAGINE SYNTHETASE (GLUTAMINE-HYDROLYZING)"/>
    <property type="match status" value="1"/>
</dbReference>
<dbReference type="InterPro" id="IPR014729">
    <property type="entry name" value="Rossmann-like_a/b/a_fold"/>
</dbReference>
<dbReference type="PANTHER" id="PTHR43284:SF1">
    <property type="entry name" value="ASPARAGINE SYNTHETASE"/>
    <property type="match status" value="1"/>
</dbReference>
<evidence type="ECO:0000256" key="7">
    <source>
        <dbReference type="ARBA" id="ARBA00022962"/>
    </source>
</evidence>
<evidence type="ECO:0000313" key="14">
    <source>
        <dbReference type="Proteomes" id="UP000612362"/>
    </source>
</evidence>
<reference evidence="13" key="1">
    <citation type="submission" date="2020-10" db="EMBL/GenBank/DDBJ databases">
        <title>Taxonomic study of unclassified bacteria belonging to the class Ktedonobacteria.</title>
        <authorList>
            <person name="Yabe S."/>
            <person name="Wang C.M."/>
            <person name="Zheng Y."/>
            <person name="Sakai Y."/>
            <person name="Cavaletti L."/>
            <person name="Monciardini P."/>
            <person name="Donadio S."/>
        </authorList>
    </citation>
    <scope>NUCLEOTIDE SEQUENCE</scope>
    <source>
        <strain evidence="13">SOSP1-1</strain>
    </source>
</reference>
<dbReference type="SUPFAM" id="SSF56235">
    <property type="entry name" value="N-terminal nucleophile aminohydrolases (Ntn hydrolases)"/>
    <property type="match status" value="1"/>
</dbReference>
<dbReference type="GO" id="GO:0006529">
    <property type="term" value="P:asparagine biosynthetic process"/>
    <property type="evidence" value="ECO:0007669"/>
    <property type="project" value="UniProtKB-KW"/>
</dbReference>
<dbReference type="SUPFAM" id="SSF52402">
    <property type="entry name" value="Adenine nucleotide alpha hydrolases-like"/>
    <property type="match status" value="1"/>
</dbReference>
<evidence type="ECO:0000256" key="11">
    <source>
        <dbReference type="PIRSR" id="PIRSR001589-3"/>
    </source>
</evidence>
<sequence>MCGITGWIDWERDLSEEQQQLELMACTLRDRGPDREGYWLSPRAALAHRRLIVIDPIGGKQPMTFTQGDTTYALTYNGEIYNYRELREELRSRDHTFKTQSDTEVLLHAYLEWGEECVKHFNGIFAFAIWDEAKQSLFIARDHLGVKPLFYAQIGSSIIFGSEIKALLAHPLIKPILDDAGLAAIFVSLFMSGGGIFRDINELHPGWCATFTRERVNLRPYWQLISHPHTDDLETTAEHIRALLSDTVKRQLIADMPVVTLLSGGLDSSGVSSLAARNFAEEHRTLDTYAINYDNSEENFKGNAMRPSIDRPYVEQMASYLGTNHHDIVVSTNDLVENLLVPMRAHDRPKMGQIETSLYLLFKVIKQNATVALSGESADEVFGGYPWFHQERVINAPTFPWLAARMGGASDNQFLQPHASFLSADMTQRLHPRNRIRKLYQDALAEVPRLEGEGARDARMREIFYLNLTRFLPLLLDRKDRMSMATGLEVRVPFCDHRLVQYVWNIPWEMKSVDHIEKGILRRAFSGILPDEVRMRRKSAYPTSFDPAYTQAVRKWTLSIANDTNAPIRPFINLDFVSKLAKHEDEAVRGESAYFLFDYIIQANAWLQEYHVTVQ</sequence>
<dbReference type="NCBIfam" id="TIGR01536">
    <property type="entry name" value="asn_synth_AEB"/>
    <property type="match status" value="1"/>
</dbReference>
<evidence type="ECO:0000259" key="12">
    <source>
        <dbReference type="PROSITE" id="PS51278"/>
    </source>
</evidence>
<keyword evidence="4 10" id="KW-0547">Nucleotide-binding</keyword>
<dbReference type="InterPro" id="IPR033738">
    <property type="entry name" value="AsnB_N"/>
</dbReference>
<evidence type="ECO:0000256" key="4">
    <source>
        <dbReference type="ARBA" id="ARBA00022741"/>
    </source>
</evidence>
<feature type="binding site" evidence="10">
    <location>
        <position position="291"/>
    </location>
    <ligand>
        <name>ATP</name>
        <dbReference type="ChEBI" id="CHEBI:30616"/>
    </ligand>
</feature>
<dbReference type="GO" id="GO:0005524">
    <property type="term" value="F:ATP binding"/>
    <property type="evidence" value="ECO:0007669"/>
    <property type="project" value="UniProtKB-KW"/>
</dbReference>
<dbReference type="Pfam" id="PF13537">
    <property type="entry name" value="GATase_7"/>
    <property type="match status" value="1"/>
</dbReference>
<dbReference type="CDD" id="cd01991">
    <property type="entry name" value="Asn_synthase_B_C"/>
    <property type="match status" value="1"/>
</dbReference>
<dbReference type="InterPro" id="IPR006426">
    <property type="entry name" value="Asn_synth_AEB"/>
</dbReference>
<feature type="site" description="Important for beta-aspartyl-AMP intermediate formation" evidence="11">
    <location>
        <position position="376"/>
    </location>
</feature>
<evidence type="ECO:0000313" key="13">
    <source>
        <dbReference type="EMBL" id="GHO49330.1"/>
    </source>
</evidence>
<comment type="caution">
    <text evidence="13">The sequence shown here is derived from an EMBL/GenBank/DDBJ whole genome shotgun (WGS) entry which is preliminary data.</text>
</comment>
<dbReference type="InterPro" id="IPR001962">
    <property type="entry name" value="Asn_synthase"/>
</dbReference>
<dbReference type="InterPro" id="IPR051786">
    <property type="entry name" value="ASN_synthetase/amidase"/>
</dbReference>
<dbReference type="AlphaFoldDB" id="A0A8J3MVH1"/>
<accession>A0A8J3MVH1</accession>
<dbReference type="Gene3D" id="3.40.50.620">
    <property type="entry name" value="HUPs"/>
    <property type="match status" value="1"/>
</dbReference>
<dbReference type="InterPro" id="IPR029055">
    <property type="entry name" value="Ntn_hydrolases_N"/>
</dbReference>
<dbReference type="GO" id="GO:0004066">
    <property type="term" value="F:asparagine synthase (glutamine-hydrolyzing) activity"/>
    <property type="evidence" value="ECO:0007669"/>
    <property type="project" value="UniProtKB-EC"/>
</dbReference>
<dbReference type="Gene3D" id="3.60.20.10">
    <property type="entry name" value="Glutamine Phosphoribosylpyrophosphate, subunit 1, domain 1"/>
    <property type="match status" value="1"/>
</dbReference>
<organism evidence="13 14">
    <name type="scientific">Ktedonospora formicarum</name>
    <dbReference type="NCBI Taxonomy" id="2778364"/>
    <lineage>
        <taxon>Bacteria</taxon>
        <taxon>Bacillati</taxon>
        <taxon>Chloroflexota</taxon>
        <taxon>Ktedonobacteria</taxon>
        <taxon>Ktedonobacterales</taxon>
        <taxon>Ktedonobacteraceae</taxon>
        <taxon>Ktedonospora</taxon>
    </lineage>
</organism>
<evidence type="ECO:0000256" key="10">
    <source>
        <dbReference type="PIRSR" id="PIRSR001589-2"/>
    </source>
</evidence>
<feature type="binding site" evidence="10">
    <location>
        <position position="102"/>
    </location>
    <ligand>
        <name>L-glutamine</name>
        <dbReference type="ChEBI" id="CHEBI:58359"/>
    </ligand>
</feature>
<dbReference type="InterPro" id="IPR017932">
    <property type="entry name" value="GATase_2_dom"/>
</dbReference>
<comment type="catalytic activity">
    <reaction evidence="8">
        <text>L-aspartate + L-glutamine + ATP + H2O = L-asparagine + L-glutamate + AMP + diphosphate + H(+)</text>
        <dbReference type="Rhea" id="RHEA:12228"/>
        <dbReference type="ChEBI" id="CHEBI:15377"/>
        <dbReference type="ChEBI" id="CHEBI:15378"/>
        <dbReference type="ChEBI" id="CHEBI:29985"/>
        <dbReference type="ChEBI" id="CHEBI:29991"/>
        <dbReference type="ChEBI" id="CHEBI:30616"/>
        <dbReference type="ChEBI" id="CHEBI:33019"/>
        <dbReference type="ChEBI" id="CHEBI:58048"/>
        <dbReference type="ChEBI" id="CHEBI:58359"/>
        <dbReference type="ChEBI" id="CHEBI:456215"/>
        <dbReference type="EC" id="6.3.5.4"/>
    </reaction>
</comment>
<dbReference type="PROSITE" id="PS51278">
    <property type="entry name" value="GATASE_TYPE_2"/>
    <property type="match status" value="1"/>
</dbReference>
<proteinExistence type="inferred from homology"/>
<dbReference type="Proteomes" id="UP000612362">
    <property type="component" value="Unassembled WGS sequence"/>
</dbReference>
<keyword evidence="7 9" id="KW-0315">Glutamine amidotransferase</keyword>
<evidence type="ECO:0000256" key="9">
    <source>
        <dbReference type="PIRSR" id="PIRSR001589-1"/>
    </source>
</evidence>
<dbReference type="EC" id="6.3.5.4" evidence="3"/>
<evidence type="ECO:0000256" key="5">
    <source>
        <dbReference type="ARBA" id="ARBA00022840"/>
    </source>
</evidence>
<evidence type="ECO:0000256" key="2">
    <source>
        <dbReference type="ARBA" id="ARBA00005752"/>
    </source>
</evidence>
<keyword evidence="6 9" id="KW-0061">Asparagine biosynthesis</keyword>
<dbReference type="RefSeq" id="WP_220198467.1">
    <property type="nucleotide sequence ID" value="NZ_BNJF01000005.1"/>
</dbReference>
<evidence type="ECO:0000256" key="3">
    <source>
        <dbReference type="ARBA" id="ARBA00012737"/>
    </source>
</evidence>
<feature type="binding site" evidence="10">
    <location>
        <begin position="374"/>
        <end position="375"/>
    </location>
    <ligand>
        <name>ATP</name>
        <dbReference type="ChEBI" id="CHEBI:30616"/>
    </ligand>
</feature>
<comment type="similarity">
    <text evidence="2">Belongs to the asparagine synthetase family.</text>
</comment>
<protein>
    <recommendedName>
        <fullName evidence="3">asparagine synthase (glutamine-hydrolyzing)</fullName>
        <ecNumber evidence="3">6.3.5.4</ecNumber>
    </recommendedName>
</protein>
<feature type="binding site" evidence="10">
    <location>
        <position position="261"/>
    </location>
    <ligand>
        <name>ATP</name>
        <dbReference type="ChEBI" id="CHEBI:30616"/>
    </ligand>
</feature>
<evidence type="ECO:0000256" key="1">
    <source>
        <dbReference type="ARBA" id="ARBA00005187"/>
    </source>
</evidence>
<keyword evidence="14" id="KW-1185">Reference proteome</keyword>
<dbReference type="EMBL" id="BNJF01000005">
    <property type="protein sequence ID" value="GHO49330.1"/>
    <property type="molecule type" value="Genomic_DNA"/>
</dbReference>
<keyword evidence="5 10" id="KW-0067">ATP-binding</keyword>
<keyword evidence="9" id="KW-0028">Amino-acid biosynthesis</keyword>
<feature type="active site" description="For GATase activity" evidence="9">
    <location>
        <position position="2"/>
    </location>
</feature>
<dbReference type="Pfam" id="PF00733">
    <property type="entry name" value="Asn_synthase"/>
    <property type="match status" value="1"/>
</dbReference>